<keyword evidence="4" id="KW-1185">Reference proteome</keyword>
<comment type="caution">
    <text evidence="3">The sequence shown here is derived from an EMBL/GenBank/DDBJ whole genome shotgun (WGS) entry which is preliminary data.</text>
</comment>
<evidence type="ECO:0000313" key="4">
    <source>
        <dbReference type="Proteomes" id="UP001201163"/>
    </source>
</evidence>
<keyword evidence="2" id="KW-0732">Signal</keyword>
<proteinExistence type="predicted"/>
<gene>
    <name evidence="3" type="ORF">EDB92DRAFT_1936238</name>
</gene>
<dbReference type="AlphaFoldDB" id="A0AAD4LC43"/>
<feature type="signal peptide" evidence="2">
    <location>
        <begin position="1"/>
        <end position="21"/>
    </location>
</feature>
<organism evidence="3 4">
    <name type="scientific">Lactarius akahatsu</name>
    <dbReference type="NCBI Taxonomy" id="416441"/>
    <lineage>
        <taxon>Eukaryota</taxon>
        <taxon>Fungi</taxon>
        <taxon>Dikarya</taxon>
        <taxon>Basidiomycota</taxon>
        <taxon>Agaricomycotina</taxon>
        <taxon>Agaricomycetes</taxon>
        <taxon>Russulales</taxon>
        <taxon>Russulaceae</taxon>
        <taxon>Lactarius</taxon>
    </lineage>
</organism>
<evidence type="ECO:0000256" key="1">
    <source>
        <dbReference type="SAM" id="MobiDB-lite"/>
    </source>
</evidence>
<dbReference type="EMBL" id="JAKELL010000055">
    <property type="protein sequence ID" value="KAH8986330.1"/>
    <property type="molecule type" value="Genomic_DNA"/>
</dbReference>
<evidence type="ECO:0000313" key="3">
    <source>
        <dbReference type="EMBL" id="KAH8986330.1"/>
    </source>
</evidence>
<protein>
    <submittedName>
        <fullName evidence="3">Uncharacterized protein</fullName>
    </submittedName>
</protein>
<dbReference type="Proteomes" id="UP001201163">
    <property type="component" value="Unassembled WGS sequence"/>
</dbReference>
<dbReference type="Pfam" id="PF11927">
    <property type="entry name" value="HODM_asu-like"/>
    <property type="match status" value="1"/>
</dbReference>
<accession>A0AAD4LC43</accession>
<reference evidence="3" key="1">
    <citation type="submission" date="2022-01" db="EMBL/GenBank/DDBJ databases">
        <title>Comparative genomics reveals a dynamic genome evolution in the ectomycorrhizal milk-cap (Lactarius) mushrooms.</title>
        <authorList>
            <consortium name="DOE Joint Genome Institute"/>
            <person name="Lebreton A."/>
            <person name="Tang N."/>
            <person name="Kuo A."/>
            <person name="LaButti K."/>
            <person name="Drula E."/>
            <person name="Barry K."/>
            <person name="Clum A."/>
            <person name="Lipzen A."/>
            <person name="Mousain D."/>
            <person name="Ng V."/>
            <person name="Wang R."/>
            <person name="Wang X."/>
            <person name="Dai Y."/>
            <person name="Henrissat B."/>
            <person name="Grigoriev I.V."/>
            <person name="Guerin-Laguette A."/>
            <person name="Yu F."/>
            <person name="Martin F.M."/>
        </authorList>
    </citation>
    <scope>NUCLEOTIDE SEQUENCE</scope>
    <source>
        <strain evidence="3">QP</strain>
    </source>
</reference>
<evidence type="ECO:0000256" key="2">
    <source>
        <dbReference type="SAM" id="SignalP"/>
    </source>
</evidence>
<name>A0AAD4LC43_9AGAM</name>
<feature type="chain" id="PRO_5042075713" evidence="2">
    <location>
        <begin position="22"/>
        <end position="424"/>
    </location>
</feature>
<dbReference type="InterPro" id="IPR021848">
    <property type="entry name" value="HODM_asu-like"/>
</dbReference>
<sequence>MSASTDIAVLLVLSLLTLIAAARHWKSAKATPGRLRTAPTEKKPRSGTNGNGDDDDDPKKDRRFGDWTPVHFSYPPVTPVTESLDQIAPRPYRPYKPGRYHVTMGIRPMEWDSWIELDRDFPAYYHLRTARLASPRGPKLVYTLPDRPDLVRGGGPAARELVHELAEFLVARYPGVYRATRRGRGGEIAAVEVLPVGVTHDLEAEDPMVVAAMLTQDDLAIMIEGADGQYYLQAGAVLLAGWWRLEDKIGLPLDAIHTTGDIPHYREKLQPSLTRFFRRMNPDSPVARNNWLVQVLPPSPSPSDAHTPALEELAWAEGSAGPEDTFRTGPRPAPPPPMPERIRLRVEHQTLRRLPRSGAVVFTIRVYLTPLDELGHGEAGRLAAAIRGVKEQDVVYRHRRQFEFEDEALKWLDRRHLEEVKGES</sequence>
<feature type="region of interest" description="Disordered" evidence="1">
    <location>
        <begin position="319"/>
        <end position="339"/>
    </location>
</feature>
<feature type="region of interest" description="Disordered" evidence="1">
    <location>
        <begin position="30"/>
        <end position="68"/>
    </location>
</feature>